<name>A0A2W2CTD5_9ACTN</name>
<sequence length="96" mass="10486">MREYLIRKVAGHAWPALHDDRLAEVLQPRGWGCAPDPGWGDHSVRCGSAVVSYSAEDVGWHVVVDGELSGADTWVEQVTRQVAAAAGEDCEWVELT</sequence>
<protein>
    <submittedName>
        <fullName evidence="1">Uncharacterized protein</fullName>
    </submittedName>
</protein>
<dbReference type="AlphaFoldDB" id="A0A2W2CTD5"/>
<dbReference type="EMBL" id="POTW01000025">
    <property type="protein sequence ID" value="PZF83423.1"/>
    <property type="molecule type" value="Genomic_DNA"/>
</dbReference>
<keyword evidence="2" id="KW-1185">Reference proteome</keyword>
<comment type="caution">
    <text evidence="1">The sequence shown here is derived from an EMBL/GenBank/DDBJ whole genome shotgun (WGS) entry which is preliminary data.</text>
</comment>
<evidence type="ECO:0000313" key="2">
    <source>
        <dbReference type="Proteomes" id="UP000248764"/>
    </source>
</evidence>
<accession>A0A2W2CTD5</accession>
<proteinExistence type="predicted"/>
<gene>
    <name evidence="1" type="ORF">C1I92_12495</name>
</gene>
<dbReference type="Proteomes" id="UP000248764">
    <property type="component" value="Unassembled WGS sequence"/>
</dbReference>
<reference evidence="1 2" key="1">
    <citation type="submission" date="2018-01" db="EMBL/GenBank/DDBJ databases">
        <title>Draft genome sequence of Jiangella sp. GTF31.</title>
        <authorList>
            <person name="Sahin N."/>
            <person name="Ay H."/>
            <person name="Saygin H."/>
        </authorList>
    </citation>
    <scope>NUCLEOTIDE SEQUENCE [LARGE SCALE GENOMIC DNA]</scope>
    <source>
        <strain evidence="1 2">GTF31</strain>
    </source>
</reference>
<organism evidence="1 2">
    <name type="scientific">Jiangella anatolica</name>
    <dbReference type="NCBI Taxonomy" id="2670374"/>
    <lineage>
        <taxon>Bacteria</taxon>
        <taxon>Bacillati</taxon>
        <taxon>Actinomycetota</taxon>
        <taxon>Actinomycetes</taxon>
        <taxon>Jiangellales</taxon>
        <taxon>Jiangellaceae</taxon>
        <taxon>Jiangella</taxon>
    </lineage>
</organism>
<evidence type="ECO:0000313" key="1">
    <source>
        <dbReference type="EMBL" id="PZF83423.1"/>
    </source>
</evidence>
<dbReference type="RefSeq" id="WP_111254992.1">
    <property type="nucleotide sequence ID" value="NZ_POTW01000025.1"/>
</dbReference>